<dbReference type="InterPro" id="IPR002993">
    <property type="entry name" value="ODC_AZ"/>
</dbReference>
<feature type="region of interest" description="Disordered" evidence="4">
    <location>
        <begin position="1"/>
        <end position="33"/>
    </location>
</feature>
<keyword evidence="3" id="KW-0688">Ribosomal frameshifting</keyword>
<dbReference type="Pfam" id="PF02100">
    <property type="entry name" value="ODC_AZ"/>
    <property type="match status" value="1"/>
</dbReference>
<dbReference type="PANTHER" id="PTHR10279">
    <property type="entry name" value="ORNITHINE DECARBOXYLASE ANTIZYME"/>
    <property type="match status" value="1"/>
</dbReference>
<comment type="similarity">
    <text evidence="1">Belongs to the ODC antizyme family.</text>
</comment>
<dbReference type="GO" id="GO:0008073">
    <property type="term" value="F:ornithine decarboxylase inhibitor activity"/>
    <property type="evidence" value="ECO:0007669"/>
    <property type="project" value="InterPro"/>
</dbReference>
<dbReference type="GeneID" id="110240230"/>
<evidence type="ECO:0000313" key="5">
    <source>
        <dbReference type="EnsemblMetazoa" id="XP_020901677.1"/>
    </source>
</evidence>
<dbReference type="GO" id="GO:0005634">
    <property type="term" value="C:nucleus"/>
    <property type="evidence" value="ECO:0007669"/>
    <property type="project" value="TreeGrafter"/>
</dbReference>
<evidence type="ECO:0000256" key="2">
    <source>
        <dbReference type="ARBA" id="ARBA00017712"/>
    </source>
</evidence>
<evidence type="ECO:0000256" key="3">
    <source>
        <dbReference type="ARBA" id="ARBA00022758"/>
    </source>
</evidence>
<dbReference type="OrthoDB" id="5959761at2759"/>
<dbReference type="RefSeq" id="XP_020901677.1">
    <property type="nucleotide sequence ID" value="XM_021046018.2"/>
</dbReference>
<dbReference type="PANTHER" id="PTHR10279:SF10">
    <property type="entry name" value="ORNITHINE DECARBOXYLASE ANTIZYME"/>
    <property type="match status" value="1"/>
</dbReference>
<dbReference type="Gene3D" id="3.40.630.60">
    <property type="match status" value="1"/>
</dbReference>
<evidence type="ECO:0000256" key="1">
    <source>
        <dbReference type="ARBA" id="ARBA00008796"/>
    </source>
</evidence>
<dbReference type="SUPFAM" id="SSF55729">
    <property type="entry name" value="Acyl-CoA N-acyltransferases (Nat)"/>
    <property type="match status" value="1"/>
</dbReference>
<dbReference type="InterPro" id="IPR016181">
    <property type="entry name" value="Acyl_CoA_acyltransferase"/>
</dbReference>
<name>A0A913XC04_EXADI</name>
<dbReference type="Proteomes" id="UP000887567">
    <property type="component" value="Unplaced"/>
</dbReference>
<dbReference type="InterPro" id="IPR038581">
    <property type="entry name" value="ODC_AZ_sf"/>
</dbReference>
<dbReference type="GO" id="GO:0045732">
    <property type="term" value="P:positive regulation of protein catabolic process"/>
    <property type="evidence" value="ECO:0007669"/>
    <property type="project" value="TreeGrafter"/>
</dbReference>
<reference evidence="5" key="1">
    <citation type="submission" date="2022-11" db="UniProtKB">
        <authorList>
            <consortium name="EnsemblMetazoa"/>
        </authorList>
    </citation>
    <scope>IDENTIFICATION</scope>
</reference>
<proteinExistence type="inferred from homology"/>
<feature type="region of interest" description="Disordered" evidence="4">
    <location>
        <begin position="55"/>
        <end position="74"/>
    </location>
</feature>
<protein>
    <recommendedName>
        <fullName evidence="2">Ornithine decarboxylase antizyme</fullName>
    </recommendedName>
</protein>
<sequence>TAKGSQILTISPKGKKENQDPNQKLPGKTSKQPWAQKCTVSITCDNGWSGIPDVRFEEGLSSAEGGGGDDDDDSNISFYTLFLEKDEKDPQKECSPPPKAELISFRVRTGDHEVAEWCSVHVNGCLYVHVPEDEMLPGSKECFVSLLEYAEEELACTHVFVCLLKDRPDRASMMRTFMFMGFQTVKPGHEMCPDDPKYVFMAYTID</sequence>
<dbReference type="OMA" id="MRTFMFM"/>
<dbReference type="KEGG" id="epa:110240230"/>
<evidence type="ECO:0000256" key="4">
    <source>
        <dbReference type="SAM" id="MobiDB-lite"/>
    </source>
</evidence>
<dbReference type="AlphaFoldDB" id="A0A913XC04"/>
<dbReference type="EnsemblMetazoa" id="XM_021046018.2">
    <property type="protein sequence ID" value="XP_020901677.1"/>
    <property type="gene ID" value="LOC110240230"/>
</dbReference>
<organism evidence="5 6">
    <name type="scientific">Exaiptasia diaphana</name>
    <name type="common">Tropical sea anemone</name>
    <name type="synonym">Aiptasia pulchella</name>
    <dbReference type="NCBI Taxonomy" id="2652724"/>
    <lineage>
        <taxon>Eukaryota</taxon>
        <taxon>Metazoa</taxon>
        <taxon>Cnidaria</taxon>
        <taxon>Anthozoa</taxon>
        <taxon>Hexacorallia</taxon>
        <taxon>Actiniaria</taxon>
        <taxon>Aiptasiidae</taxon>
        <taxon>Exaiptasia</taxon>
    </lineage>
</organism>
<accession>A0A913XC04</accession>
<dbReference type="GO" id="GO:0075523">
    <property type="term" value="P:viral translational frameshifting"/>
    <property type="evidence" value="ECO:0007669"/>
    <property type="project" value="UniProtKB-KW"/>
</dbReference>
<keyword evidence="6" id="KW-1185">Reference proteome</keyword>
<dbReference type="GO" id="GO:0005737">
    <property type="term" value="C:cytoplasm"/>
    <property type="evidence" value="ECO:0007669"/>
    <property type="project" value="TreeGrafter"/>
</dbReference>
<evidence type="ECO:0000313" key="6">
    <source>
        <dbReference type="Proteomes" id="UP000887567"/>
    </source>
</evidence>